<name>A0ABV2AMS1_9EUKA</name>
<gene>
    <name evidence="1" type="ORF">MHBO_002568</name>
</gene>
<dbReference type="EMBL" id="JBDODL010000986">
    <property type="protein sequence ID" value="MES1920968.1"/>
    <property type="molecule type" value="Genomic_DNA"/>
</dbReference>
<evidence type="ECO:0000313" key="1">
    <source>
        <dbReference type="EMBL" id="MES1920968.1"/>
    </source>
</evidence>
<keyword evidence="2" id="KW-1185">Reference proteome</keyword>
<evidence type="ECO:0000313" key="2">
    <source>
        <dbReference type="Proteomes" id="UP001439008"/>
    </source>
</evidence>
<protein>
    <submittedName>
        <fullName evidence="1">Uncharacterized protein</fullName>
    </submittedName>
</protein>
<comment type="caution">
    <text evidence="1">The sequence shown here is derived from an EMBL/GenBank/DDBJ whole genome shotgun (WGS) entry which is preliminary data.</text>
</comment>
<accession>A0ABV2AMS1</accession>
<proteinExistence type="predicted"/>
<organism evidence="1 2">
    <name type="scientific">Bonamia ostreae</name>
    <dbReference type="NCBI Taxonomy" id="126728"/>
    <lineage>
        <taxon>Eukaryota</taxon>
        <taxon>Sar</taxon>
        <taxon>Rhizaria</taxon>
        <taxon>Endomyxa</taxon>
        <taxon>Ascetosporea</taxon>
        <taxon>Haplosporida</taxon>
        <taxon>Bonamia</taxon>
    </lineage>
</organism>
<sequence length="135" mass="15750">MSESTNDKKTLLQSPNIKVSIERRKSAQVERLRIEETSGLPDPERELGFKDCEIEQEKQLSRRRKSNEIEKRLLKGRKEDPTRDPLVDQILQKEPGISVEKITILNEKGKPRRKTVCVERAVVKKGRSFRRLSEQ</sequence>
<dbReference type="Proteomes" id="UP001439008">
    <property type="component" value="Unassembled WGS sequence"/>
</dbReference>
<reference evidence="1 2" key="1">
    <citation type="journal article" date="2024" name="BMC Biol.">
        <title>Comparative genomics of Ascetosporea gives new insight into the evolutionary basis for animal parasitism in Rhizaria.</title>
        <authorList>
            <person name="Hiltunen Thoren M."/>
            <person name="Onut-Brannstrom I."/>
            <person name="Alfjorden A."/>
            <person name="Peckova H."/>
            <person name="Swords F."/>
            <person name="Hooper C."/>
            <person name="Holzer A.S."/>
            <person name="Bass D."/>
            <person name="Burki F."/>
        </authorList>
    </citation>
    <scope>NUCLEOTIDE SEQUENCE [LARGE SCALE GENOMIC DNA]</scope>
    <source>
        <strain evidence="1">20-A016</strain>
    </source>
</reference>